<name>A0ABT2PW10_9MOLU</name>
<dbReference type="SUPFAM" id="SSF52949">
    <property type="entry name" value="Macro domain-like"/>
    <property type="match status" value="1"/>
</dbReference>
<keyword evidence="4" id="KW-1185">Reference proteome</keyword>
<dbReference type="CDD" id="cd02901">
    <property type="entry name" value="Macro_Poa1p-like"/>
    <property type="match status" value="1"/>
</dbReference>
<evidence type="ECO:0000313" key="4">
    <source>
        <dbReference type="Proteomes" id="UP001209076"/>
    </source>
</evidence>
<evidence type="ECO:0000313" key="3">
    <source>
        <dbReference type="EMBL" id="MCU0105117.1"/>
    </source>
</evidence>
<feature type="domain" description="Macro" evidence="2">
    <location>
        <begin position="1"/>
        <end position="151"/>
    </location>
</feature>
<dbReference type="EMBL" id="JAOEGN010000009">
    <property type="protein sequence ID" value="MCU0105117.1"/>
    <property type="molecule type" value="Genomic_DNA"/>
</dbReference>
<evidence type="ECO:0000256" key="1">
    <source>
        <dbReference type="ARBA" id="ARBA00035885"/>
    </source>
</evidence>
<comment type="caution">
    <text evidence="3">The sequence shown here is derived from an EMBL/GenBank/DDBJ whole genome shotgun (WGS) entry which is preliminary data.</text>
</comment>
<dbReference type="Gene3D" id="3.40.220.10">
    <property type="entry name" value="Leucine Aminopeptidase, subunit E, domain 1"/>
    <property type="match status" value="1"/>
</dbReference>
<comment type="catalytic activity">
    <reaction evidence="1">
        <text>an N-(ADP-alpha-D-ribosyl)-thymidine in DNA + H2O = a thymidine in DNA + ADP-D-ribose</text>
        <dbReference type="Rhea" id="RHEA:71655"/>
        <dbReference type="Rhea" id="RHEA-COMP:13556"/>
        <dbReference type="Rhea" id="RHEA-COMP:18051"/>
        <dbReference type="ChEBI" id="CHEBI:15377"/>
        <dbReference type="ChEBI" id="CHEBI:57967"/>
        <dbReference type="ChEBI" id="CHEBI:137386"/>
        <dbReference type="ChEBI" id="CHEBI:191199"/>
    </reaction>
    <physiologicalReaction direction="left-to-right" evidence="1">
        <dbReference type="Rhea" id="RHEA:71656"/>
    </physiologicalReaction>
</comment>
<dbReference type="InterPro" id="IPR002589">
    <property type="entry name" value="Macro_dom"/>
</dbReference>
<dbReference type="PANTHER" id="PTHR12521:SF0">
    <property type="entry name" value="ADP-RIBOSE GLYCOHYDROLASE OARD1"/>
    <property type="match status" value="1"/>
</dbReference>
<protein>
    <submittedName>
        <fullName evidence="3">Macro domain-containing protein</fullName>
    </submittedName>
</protein>
<accession>A0ABT2PW10</accession>
<dbReference type="InterPro" id="IPR043472">
    <property type="entry name" value="Macro_dom-like"/>
</dbReference>
<dbReference type="PROSITE" id="PS51154">
    <property type="entry name" value="MACRO"/>
    <property type="match status" value="1"/>
</dbReference>
<dbReference type="Proteomes" id="UP001209076">
    <property type="component" value="Unassembled WGS sequence"/>
</dbReference>
<gene>
    <name evidence="3" type="ORF">N7603_05545</name>
</gene>
<dbReference type="PANTHER" id="PTHR12521">
    <property type="entry name" value="PROTEIN C6ORF130"/>
    <property type="match status" value="1"/>
</dbReference>
<dbReference type="InterPro" id="IPR050892">
    <property type="entry name" value="ADP-ribose_metab_enzymes"/>
</dbReference>
<reference evidence="4" key="1">
    <citation type="submission" date="2023-07" db="EMBL/GenBank/DDBJ databases">
        <title>Novel Mycoplasma species identified in domestic and wild animals.</title>
        <authorList>
            <person name="Volokhov D.V."/>
            <person name="Furtak V.A."/>
            <person name="Zagorodnyaya T.A."/>
        </authorList>
    </citation>
    <scope>NUCLEOTIDE SEQUENCE [LARGE SCALE GENOMIC DNA]</scope>
    <source>
        <strain evidence="4">92-19</strain>
    </source>
</reference>
<sequence>MFIFTHGDLLKSNAPALVNTVNLEGFMGKGIAFQFKKEFPQNYINYVAACESMNINIGKLFVFEEKGKIIINFPTKNKWREKSKLEYIEQGLIDLKRVVKQYGINKIAIPPLGSGNGGLEWSKVKSLIIEILSGINNCEIYVFEPGVEIVTGVAPKTSLNELLILNIIGITKDKIVNSKALYYVLYFIDIITGDNNFQFDSVRNLMSNKKVTNTLKNIEKLEKYYNSNNYNDIFNKETNRLLSNSVSYALLKQQRLLPFVSNLINKYSSELEWRIIVDILYLVSKGQEPNLDSDNHKEIFYTLINNGLIIQDLIGFQLNESFHSGDK</sequence>
<dbReference type="Pfam" id="PF01661">
    <property type="entry name" value="Macro"/>
    <property type="match status" value="1"/>
</dbReference>
<dbReference type="SMART" id="SM00506">
    <property type="entry name" value="A1pp"/>
    <property type="match status" value="1"/>
</dbReference>
<evidence type="ECO:0000259" key="2">
    <source>
        <dbReference type="PROSITE" id="PS51154"/>
    </source>
</evidence>
<organism evidence="3 4">
    <name type="scientific">Paracholeplasma vituli</name>
    <dbReference type="NCBI Taxonomy" id="69473"/>
    <lineage>
        <taxon>Bacteria</taxon>
        <taxon>Bacillati</taxon>
        <taxon>Mycoplasmatota</taxon>
        <taxon>Mollicutes</taxon>
        <taxon>Acholeplasmatales</taxon>
        <taxon>Acholeplasmataceae</taxon>
        <taxon>Paracholeplasma</taxon>
    </lineage>
</organism>
<proteinExistence type="predicted"/>